<dbReference type="GO" id="GO:0004519">
    <property type="term" value="F:endonuclease activity"/>
    <property type="evidence" value="ECO:0007669"/>
    <property type="project" value="UniProtKB-KW"/>
</dbReference>
<dbReference type="OrthoDB" id="7323790at2759"/>
<sequence length="650" mass="67333">MVEGELFDAFLSRLRLAAARCQFPPEQASAALRDQAIAGCTPRLQERVLQRAVEAQEPLSLQDVVNIVHNVERTDRLLREVRQDGQLAVPQEEQQVQALGQPSRGEQRCFQCGELGHWRDHCPSAQSQQAGARPRQAGARPRQAGARPRRAGAPRCYRCGERGHLQRDCSKRRAVKLIQDSDQADWQVCAVHLAAGAAQKSGFFRQPGSANGGRLDSRRGGPRRRGGTRRCFRCGDSGHLKRDCPGCGQVTSVDAVTSVAQRRTQRQDRLPLVTVTVNGRPTEMMADTGSPVSIVADGSIPGLKLRPSTVQLRSFTGQTVPVRGEATVEAEFGGQRRRLNVVVSDRLGHQPLIGRDWLRDMRLDWRSLLQGSEDREVSGADGVRGRRDTKGAGGRRDADGAGGRRDADGAGGRRDTDGAGGRRGAGGGSGHRYAGGSSGRRDVGGGGGAGRPVGDARARSFGGGDGIGSVRAATVGDVRRAGFSDGYTGGGAKRPVGEDRADGRGDGGRAGSASDLIGGCISGVDLSGGRVGAGDSGGDLSGALGDGGDVSHADNLGDGQAGDPSGGGGQTSDLGGAGCAGGLSGALGDRGGGGASDAGDPGGGGGGCAGEVSVVSVVGPLERKRGAHTEGDPQRRFARRRRRPRRLIGV</sequence>
<dbReference type="GO" id="GO:0004190">
    <property type="term" value="F:aspartic-type endopeptidase activity"/>
    <property type="evidence" value="ECO:0007669"/>
    <property type="project" value="InterPro"/>
</dbReference>
<evidence type="ECO:0000313" key="11">
    <source>
        <dbReference type="Proteomes" id="UP000440578"/>
    </source>
</evidence>
<evidence type="ECO:0000256" key="7">
    <source>
        <dbReference type="SAM" id="MobiDB-lite"/>
    </source>
</evidence>
<feature type="domain" description="Peptidase A2" evidence="9">
    <location>
        <begin position="282"/>
        <end position="357"/>
    </location>
</feature>
<feature type="compositionally biased region" description="Low complexity" evidence="7">
    <location>
        <begin position="610"/>
        <end position="619"/>
    </location>
</feature>
<evidence type="ECO:0000259" key="8">
    <source>
        <dbReference type="PROSITE" id="PS50158"/>
    </source>
</evidence>
<evidence type="ECO:0000256" key="4">
    <source>
        <dbReference type="ARBA" id="ARBA00022759"/>
    </source>
</evidence>
<evidence type="ECO:0000256" key="2">
    <source>
        <dbReference type="ARBA" id="ARBA00022695"/>
    </source>
</evidence>
<dbReference type="EMBL" id="VIIS01001398">
    <property type="protein sequence ID" value="KAF0299016.1"/>
    <property type="molecule type" value="Genomic_DNA"/>
</dbReference>
<feature type="domain" description="CCHC-type" evidence="8">
    <location>
        <begin position="108"/>
        <end position="124"/>
    </location>
</feature>
<dbReference type="Pfam" id="PF00098">
    <property type="entry name" value="zf-CCHC"/>
    <property type="match status" value="3"/>
</dbReference>
<dbReference type="PROSITE" id="PS50175">
    <property type="entry name" value="ASP_PROT_RETROV"/>
    <property type="match status" value="1"/>
</dbReference>
<gene>
    <name evidence="10" type="ORF">FJT64_000372</name>
</gene>
<evidence type="ECO:0000256" key="6">
    <source>
        <dbReference type="PROSITE-ProRule" id="PRU00047"/>
    </source>
</evidence>
<organism evidence="10 11">
    <name type="scientific">Amphibalanus amphitrite</name>
    <name type="common">Striped barnacle</name>
    <name type="synonym">Balanus amphitrite</name>
    <dbReference type="NCBI Taxonomy" id="1232801"/>
    <lineage>
        <taxon>Eukaryota</taxon>
        <taxon>Metazoa</taxon>
        <taxon>Ecdysozoa</taxon>
        <taxon>Arthropoda</taxon>
        <taxon>Crustacea</taxon>
        <taxon>Multicrustacea</taxon>
        <taxon>Cirripedia</taxon>
        <taxon>Thoracica</taxon>
        <taxon>Thoracicalcarea</taxon>
        <taxon>Balanomorpha</taxon>
        <taxon>Balanoidea</taxon>
        <taxon>Balanidae</taxon>
        <taxon>Amphibalaninae</taxon>
        <taxon>Amphibalanus</taxon>
    </lineage>
</organism>
<dbReference type="InterPro" id="IPR021109">
    <property type="entry name" value="Peptidase_aspartic_dom_sf"/>
</dbReference>
<dbReference type="Gene3D" id="2.40.70.10">
    <property type="entry name" value="Acid Proteases"/>
    <property type="match status" value="1"/>
</dbReference>
<keyword evidence="6" id="KW-0863">Zinc-finger</keyword>
<protein>
    <recommendedName>
        <fullName evidence="12">DNA-binding protein HEXBP</fullName>
    </recommendedName>
</protein>
<dbReference type="InterPro" id="IPR018061">
    <property type="entry name" value="Retropepsins"/>
</dbReference>
<keyword evidence="6" id="KW-0862">Zinc</keyword>
<dbReference type="Proteomes" id="UP000440578">
    <property type="component" value="Unassembled WGS sequence"/>
</dbReference>
<feature type="region of interest" description="Disordered" evidence="7">
    <location>
        <begin position="121"/>
        <end position="151"/>
    </location>
</feature>
<evidence type="ECO:0000256" key="1">
    <source>
        <dbReference type="ARBA" id="ARBA00022679"/>
    </source>
</evidence>
<comment type="caution">
    <text evidence="10">The sequence shown here is derived from an EMBL/GenBank/DDBJ whole genome shotgun (WGS) entry which is preliminary data.</text>
</comment>
<dbReference type="GO" id="GO:0016779">
    <property type="term" value="F:nucleotidyltransferase activity"/>
    <property type="evidence" value="ECO:0007669"/>
    <property type="project" value="UniProtKB-KW"/>
</dbReference>
<dbReference type="InterPro" id="IPR050951">
    <property type="entry name" value="Retrovirus_Pol_polyprotein"/>
</dbReference>
<keyword evidence="1" id="KW-0808">Transferase</keyword>
<dbReference type="InterPro" id="IPR001969">
    <property type="entry name" value="Aspartic_peptidase_AS"/>
</dbReference>
<keyword evidence="6" id="KW-0479">Metal-binding</keyword>
<evidence type="ECO:0008006" key="12">
    <source>
        <dbReference type="Google" id="ProtNLM"/>
    </source>
</evidence>
<feature type="region of interest" description="Disordered" evidence="7">
    <location>
        <begin position="203"/>
        <end position="227"/>
    </location>
</feature>
<dbReference type="GO" id="GO:0006508">
    <property type="term" value="P:proteolysis"/>
    <property type="evidence" value="ECO:0007669"/>
    <property type="project" value="InterPro"/>
</dbReference>
<dbReference type="InterPro" id="IPR001995">
    <property type="entry name" value="Peptidase_A2_cat"/>
</dbReference>
<dbReference type="Gene3D" id="4.10.60.10">
    <property type="entry name" value="Zinc finger, CCHC-type"/>
    <property type="match status" value="2"/>
</dbReference>
<accession>A0A6A4VVX8</accession>
<proteinExistence type="predicted"/>
<feature type="compositionally biased region" description="Basic residues" evidence="7">
    <location>
        <begin position="636"/>
        <end position="650"/>
    </location>
</feature>
<feature type="domain" description="CCHC-type" evidence="8">
    <location>
        <begin position="155"/>
        <end position="171"/>
    </location>
</feature>
<keyword evidence="2" id="KW-0548">Nucleotidyltransferase</keyword>
<keyword evidence="3" id="KW-0540">Nuclease</keyword>
<evidence type="ECO:0000313" key="10">
    <source>
        <dbReference type="EMBL" id="KAF0299016.1"/>
    </source>
</evidence>
<dbReference type="PROSITE" id="PS00141">
    <property type="entry name" value="ASP_PROTEASE"/>
    <property type="match status" value="1"/>
</dbReference>
<feature type="region of interest" description="Disordered" evidence="7">
    <location>
        <begin position="537"/>
        <end position="650"/>
    </location>
</feature>
<dbReference type="PANTHER" id="PTHR37984:SF5">
    <property type="entry name" value="PROTEIN NYNRIN-LIKE"/>
    <property type="match status" value="1"/>
</dbReference>
<dbReference type="InterPro" id="IPR036875">
    <property type="entry name" value="Znf_CCHC_sf"/>
</dbReference>
<dbReference type="SUPFAM" id="SSF50630">
    <property type="entry name" value="Acid proteases"/>
    <property type="match status" value="1"/>
</dbReference>
<evidence type="ECO:0000259" key="9">
    <source>
        <dbReference type="PROSITE" id="PS50175"/>
    </source>
</evidence>
<keyword evidence="4" id="KW-0255">Endonuclease</keyword>
<dbReference type="InterPro" id="IPR001878">
    <property type="entry name" value="Znf_CCHC"/>
</dbReference>
<name>A0A6A4VVX8_AMPAM</name>
<dbReference type="GO" id="GO:0008270">
    <property type="term" value="F:zinc ion binding"/>
    <property type="evidence" value="ECO:0007669"/>
    <property type="project" value="UniProtKB-KW"/>
</dbReference>
<dbReference type="GO" id="GO:0003676">
    <property type="term" value="F:nucleic acid binding"/>
    <property type="evidence" value="ECO:0007669"/>
    <property type="project" value="InterPro"/>
</dbReference>
<dbReference type="Pfam" id="PF00077">
    <property type="entry name" value="RVP"/>
    <property type="match status" value="1"/>
</dbReference>
<feature type="region of interest" description="Disordered" evidence="7">
    <location>
        <begin position="373"/>
        <end position="512"/>
    </location>
</feature>
<dbReference type="PANTHER" id="PTHR37984">
    <property type="entry name" value="PROTEIN CBG26694"/>
    <property type="match status" value="1"/>
</dbReference>
<keyword evidence="5" id="KW-0378">Hydrolase</keyword>
<feature type="compositionally biased region" description="Basic and acidic residues" evidence="7">
    <location>
        <begin position="373"/>
        <end position="417"/>
    </location>
</feature>
<dbReference type="PROSITE" id="PS50158">
    <property type="entry name" value="ZF_CCHC"/>
    <property type="match status" value="3"/>
</dbReference>
<dbReference type="AlphaFoldDB" id="A0A6A4VVX8"/>
<evidence type="ECO:0000256" key="3">
    <source>
        <dbReference type="ARBA" id="ARBA00022722"/>
    </source>
</evidence>
<feature type="compositionally biased region" description="Gly residues" evidence="7">
    <location>
        <begin position="537"/>
        <end position="548"/>
    </location>
</feature>
<reference evidence="10 11" key="1">
    <citation type="submission" date="2019-07" db="EMBL/GenBank/DDBJ databases">
        <title>Draft genome assembly of a fouling barnacle, Amphibalanus amphitrite (Darwin, 1854): The first reference genome for Thecostraca.</title>
        <authorList>
            <person name="Kim W."/>
        </authorList>
    </citation>
    <scope>NUCLEOTIDE SEQUENCE [LARGE SCALE GENOMIC DNA]</scope>
    <source>
        <strain evidence="10">SNU_AA5</strain>
        <tissue evidence="10">Soma without cirri and trophi</tissue>
    </source>
</reference>
<keyword evidence="11" id="KW-1185">Reference proteome</keyword>
<dbReference type="SUPFAM" id="SSF57756">
    <property type="entry name" value="Retrovirus zinc finger-like domains"/>
    <property type="match status" value="3"/>
</dbReference>
<dbReference type="SMART" id="SM00343">
    <property type="entry name" value="ZnF_C2HC"/>
    <property type="match status" value="3"/>
</dbReference>
<feature type="compositionally biased region" description="Basic and acidic residues" evidence="7">
    <location>
        <begin position="621"/>
        <end position="635"/>
    </location>
</feature>
<feature type="compositionally biased region" description="Gly residues" evidence="7">
    <location>
        <begin position="418"/>
        <end position="430"/>
    </location>
</feature>
<feature type="domain" description="CCHC-type" evidence="8">
    <location>
        <begin position="229"/>
        <end position="245"/>
    </location>
</feature>
<feature type="compositionally biased region" description="Basic and acidic residues" evidence="7">
    <location>
        <begin position="495"/>
        <end position="507"/>
    </location>
</feature>
<feature type="compositionally biased region" description="Gly residues" evidence="7">
    <location>
        <begin position="564"/>
        <end position="609"/>
    </location>
</feature>
<evidence type="ECO:0000256" key="5">
    <source>
        <dbReference type="ARBA" id="ARBA00022801"/>
    </source>
</evidence>
<feature type="compositionally biased region" description="Low complexity" evidence="7">
    <location>
        <begin position="128"/>
        <end position="146"/>
    </location>
</feature>